<feature type="compositionally biased region" description="Polar residues" evidence="3">
    <location>
        <begin position="278"/>
        <end position="287"/>
    </location>
</feature>
<dbReference type="PANTHER" id="PTHR10328">
    <property type="entry name" value="PROTEIN MAX MYC-ASSOCIATED FACTOR X"/>
    <property type="match status" value="1"/>
</dbReference>
<dbReference type="SUPFAM" id="SSF47459">
    <property type="entry name" value="HLH, helix-loop-helix DNA-binding domain"/>
    <property type="match status" value="1"/>
</dbReference>
<gene>
    <name evidence="5" type="ORF">MFLAVUS_004449</name>
</gene>
<dbReference type="PANTHER" id="PTHR10328:SF15">
    <property type="entry name" value="BHLH TRANSCRIPTION FACTOR"/>
    <property type="match status" value="1"/>
</dbReference>
<feature type="region of interest" description="Disordered" evidence="3">
    <location>
        <begin position="278"/>
        <end position="316"/>
    </location>
</feature>
<dbReference type="Pfam" id="PF00010">
    <property type="entry name" value="HLH"/>
    <property type="match status" value="1"/>
</dbReference>
<evidence type="ECO:0000313" key="5">
    <source>
        <dbReference type="EMBL" id="GAA5811020.1"/>
    </source>
</evidence>
<dbReference type="InterPro" id="IPR011598">
    <property type="entry name" value="bHLH_dom"/>
</dbReference>
<dbReference type="Gene3D" id="4.10.280.10">
    <property type="entry name" value="Helix-loop-helix DNA-binding domain"/>
    <property type="match status" value="1"/>
</dbReference>
<keyword evidence="2" id="KW-0539">Nucleus</keyword>
<dbReference type="Proteomes" id="UP001473302">
    <property type="component" value="Unassembled WGS sequence"/>
</dbReference>
<protein>
    <recommendedName>
        <fullName evidence="4">BHLH domain-containing protein</fullName>
    </recommendedName>
</protein>
<dbReference type="PROSITE" id="PS50888">
    <property type="entry name" value="BHLH"/>
    <property type="match status" value="1"/>
</dbReference>
<feature type="compositionally biased region" description="Polar residues" evidence="3">
    <location>
        <begin position="252"/>
        <end position="261"/>
    </location>
</feature>
<evidence type="ECO:0000259" key="4">
    <source>
        <dbReference type="PROSITE" id="PS50888"/>
    </source>
</evidence>
<sequence>MDTIRSENTGFILPPARDLLRSSVEEDKMVVDEPYERKGPHQDLPSMQTNDDYIRHRMSDMSVSPHKVLSPLEPNTHQQFYARENTNNSYHNYRRPSITDMNNLPLPNSTVISRRGSIATEYEYPSRSPSPSPFTFPSKRGYDDYGRRDSLPINQPPSITPHPLYDPYQRRHSIATAESNTPRNNAKYRGFRFPATIQESPSFGTYSAPPSPPQSALSNVGYHQEIMHETNTHRYQQQQQRLNVNRRKYTEDSGSSGSIPSMDQLLVRRASMPAVTLKNNIRQSLSRRGSVASDEEKRKESPYSRSPELRVSHKLAERKRRKEMKELFDELRDSLPVEKNMKTTVEYISLLKRRDYDLENEVSDLRREIDMIKRERGPRVENNKKRILSHIFSSQDYTDGLIVGCSLKFWLRRISGVNYSSVSAS</sequence>
<feature type="region of interest" description="Disordered" evidence="3">
    <location>
        <begin position="232"/>
        <end position="263"/>
    </location>
</feature>
<name>A0ABP9YVY8_9FUNG</name>
<accession>A0ABP9YVY8</accession>
<evidence type="ECO:0000256" key="1">
    <source>
        <dbReference type="ARBA" id="ARBA00023125"/>
    </source>
</evidence>
<feature type="domain" description="BHLH" evidence="4">
    <location>
        <begin position="308"/>
        <end position="375"/>
    </location>
</feature>
<feature type="compositionally biased region" description="Basic and acidic residues" evidence="3">
    <location>
        <begin position="294"/>
        <end position="315"/>
    </location>
</feature>
<keyword evidence="1" id="KW-0238">DNA-binding</keyword>
<evidence type="ECO:0000256" key="3">
    <source>
        <dbReference type="SAM" id="MobiDB-lite"/>
    </source>
</evidence>
<feature type="region of interest" description="Disordered" evidence="3">
    <location>
        <begin position="122"/>
        <end position="145"/>
    </location>
</feature>
<comment type="caution">
    <text evidence="5">The sequence shown here is derived from an EMBL/GenBank/DDBJ whole genome shotgun (WGS) entry which is preliminary data.</text>
</comment>
<dbReference type="EMBL" id="BAABUK010000008">
    <property type="protein sequence ID" value="GAA5811020.1"/>
    <property type="molecule type" value="Genomic_DNA"/>
</dbReference>
<keyword evidence="6" id="KW-1185">Reference proteome</keyword>
<organism evidence="5 6">
    <name type="scientific">Mucor flavus</name>
    <dbReference type="NCBI Taxonomy" id="439312"/>
    <lineage>
        <taxon>Eukaryota</taxon>
        <taxon>Fungi</taxon>
        <taxon>Fungi incertae sedis</taxon>
        <taxon>Mucoromycota</taxon>
        <taxon>Mucoromycotina</taxon>
        <taxon>Mucoromycetes</taxon>
        <taxon>Mucorales</taxon>
        <taxon>Mucorineae</taxon>
        <taxon>Mucoraceae</taxon>
        <taxon>Mucor</taxon>
    </lineage>
</organism>
<proteinExistence type="predicted"/>
<evidence type="ECO:0000256" key="2">
    <source>
        <dbReference type="ARBA" id="ARBA00023242"/>
    </source>
</evidence>
<reference evidence="5 6" key="1">
    <citation type="submission" date="2024-04" db="EMBL/GenBank/DDBJ databases">
        <title>genome sequences of Mucor flavus KT1a and Helicostylum pulchrum KT1b strains isolated from the surface of a dry-aged beef.</title>
        <authorList>
            <person name="Toyotome T."/>
            <person name="Hosono M."/>
            <person name="Torimaru M."/>
            <person name="Fukuda K."/>
            <person name="Mikami N."/>
        </authorList>
    </citation>
    <scope>NUCLEOTIDE SEQUENCE [LARGE SCALE GENOMIC DNA]</scope>
    <source>
        <strain evidence="5 6">KT1a</strain>
    </source>
</reference>
<evidence type="ECO:0000313" key="6">
    <source>
        <dbReference type="Proteomes" id="UP001473302"/>
    </source>
</evidence>
<dbReference type="InterPro" id="IPR036638">
    <property type="entry name" value="HLH_DNA-bd_sf"/>
</dbReference>